<evidence type="ECO:0000256" key="4">
    <source>
        <dbReference type="ARBA" id="ARBA00022692"/>
    </source>
</evidence>
<dbReference type="SUPFAM" id="SSF103506">
    <property type="entry name" value="Mitochondrial carrier"/>
    <property type="match status" value="1"/>
</dbReference>
<keyword evidence="7 12" id="KW-1133">Transmembrane helix</keyword>
<feature type="repeat" description="Solcar" evidence="10">
    <location>
        <begin position="107"/>
        <end position="191"/>
    </location>
</feature>
<gene>
    <name evidence="13" type="ORF">MKK02DRAFT_42530</name>
</gene>
<keyword evidence="3 11" id="KW-0813">Transport</keyword>
<keyword evidence="6" id="KW-0999">Mitochondrion inner membrane</keyword>
<dbReference type="AlphaFoldDB" id="A0AA38HFK9"/>
<evidence type="ECO:0000256" key="2">
    <source>
        <dbReference type="ARBA" id="ARBA00006375"/>
    </source>
</evidence>
<comment type="similarity">
    <text evidence="2 11">Belongs to the mitochondrial carrier (TC 2.A.29) family.</text>
</comment>
<evidence type="ECO:0000256" key="10">
    <source>
        <dbReference type="PROSITE-ProRule" id="PRU00282"/>
    </source>
</evidence>
<evidence type="ECO:0000256" key="3">
    <source>
        <dbReference type="ARBA" id="ARBA00022448"/>
    </source>
</evidence>
<evidence type="ECO:0000256" key="12">
    <source>
        <dbReference type="SAM" id="Phobius"/>
    </source>
</evidence>
<dbReference type="GeneID" id="77731240"/>
<sequence>MSAPAQTKKQVPLPFAYTFAFGAIAGCTELLMLYPLDVVKTRQQLESGKGGTGMMQTFRNIIGTQGVSRLYKGIIPPLMLEAPKRAIKFGANGYWSGVLTSNGTRQNTQALALATGFLAGGTESVVVTPFELVKIRLQDKSTNFAGPIDVIKHAIKTEGVGSLYKGMEATFWRHWWWNGGYFATIFAVRNALPKPTSKKGELGNNLLAGTVGGFVGTALNTPFDVVKTRIQLHGTGEWAYPALLRLMREEGLSGMYKGFAPKVLRLAPGGGVLLLVVEALTTITRKRLGPPYNT</sequence>
<dbReference type="InterPro" id="IPR018108">
    <property type="entry name" value="MCP_transmembrane"/>
</dbReference>
<keyword evidence="4 10" id="KW-0812">Transmembrane</keyword>
<dbReference type="Proteomes" id="UP001164286">
    <property type="component" value="Unassembled WGS sequence"/>
</dbReference>
<comment type="subcellular location">
    <subcellularLocation>
        <location evidence="1">Mitochondrion inner membrane</location>
        <topology evidence="1">Multi-pass membrane protein</topology>
    </subcellularLocation>
</comment>
<evidence type="ECO:0000256" key="8">
    <source>
        <dbReference type="ARBA" id="ARBA00023128"/>
    </source>
</evidence>
<dbReference type="PANTHER" id="PTHR46356">
    <property type="entry name" value="MITOCHONDRIAL 2-OXODICARBOXYLATE CARRIER"/>
    <property type="match status" value="1"/>
</dbReference>
<keyword evidence="8" id="KW-0496">Mitochondrion</keyword>
<evidence type="ECO:0000256" key="11">
    <source>
        <dbReference type="RuleBase" id="RU000488"/>
    </source>
</evidence>
<evidence type="ECO:0000256" key="9">
    <source>
        <dbReference type="ARBA" id="ARBA00023136"/>
    </source>
</evidence>
<feature type="repeat" description="Solcar" evidence="10">
    <location>
        <begin position="200"/>
        <end position="283"/>
    </location>
</feature>
<evidence type="ECO:0000313" key="13">
    <source>
        <dbReference type="EMBL" id="KAI9638141.1"/>
    </source>
</evidence>
<dbReference type="InterPro" id="IPR023395">
    <property type="entry name" value="MCP_dom_sf"/>
</dbReference>
<proteinExistence type="inferred from homology"/>
<comment type="caution">
    <text evidence="13">The sequence shown here is derived from an EMBL/GenBank/DDBJ whole genome shotgun (WGS) entry which is preliminary data.</text>
</comment>
<dbReference type="PROSITE" id="PS50920">
    <property type="entry name" value="SOLCAR"/>
    <property type="match status" value="3"/>
</dbReference>
<evidence type="ECO:0000256" key="1">
    <source>
        <dbReference type="ARBA" id="ARBA00004448"/>
    </source>
</evidence>
<feature type="repeat" description="Solcar" evidence="10">
    <location>
        <begin position="13"/>
        <end position="98"/>
    </location>
</feature>
<dbReference type="PANTHER" id="PTHR46356:SF1">
    <property type="entry name" value="MITOCHONDRIAL 2-OXODICARBOXYLATE CARRIER"/>
    <property type="match status" value="1"/>
</dbReference>
<keyword evidence="5" id="KW-0677">Repeat</keyword>
<evidence type="ECO:0000313" key="14">
    <source>
        <dbReference type="Proteomes" id="UP001164286"/>
    </source>
</evidence>
<keyword evidence="14" id="KW-1185">Reference proteome</keyword>
<name>A0AA38HFK9_9TREE</name>
<protein>
    <submittedName>
        <fullName evidence="13">Organic acid transporter</fullName>
    </submittedName>
</protein>
<dbReference type="Pfam" id="PF00153">
    <property type="entry name" value="Mito_carr"/>
    <property type="match status" value="3"/>
</dbReference>
<accession>A0AA38HFK9</accession>
<reference evidence="13" key="1">
    <citation type="journal article" date="2022" name="G3 (Bethesda)">
        <title>High quality genome of the basidiomycete yeast Dioszegia hungarica PDD-24b-2 isolated from cloud water.</title>
        <authorList>
            <person name="Jarrige D."/>
            <person name="Haridas S."/>
            <person name="Bleykasten-Grosshans C."/>
            <person name="Joly M."/>
            <person name="Nadalig T."/>
            <person name="Sancelme M."/>
            <person name="Vuilleumier S."/>
            <person name="Grigoriev I.V."/>
            <person name="Amato P."/>
            <person name="Bringel F."/>
        </authorList>
    </citation>
    <scope>NUCLEOTIDE SEQUENCE</scope>
    <source>
        <strain evidence="13">PDD-24b-2</strain>
    </source>
</reference>
<dbReference type="EMBL" id="JAKWFO010000003">
    <property type="protein sequence ID" value="KAI9638141.1"/>
    <property type="molecule type" value="Genomic_DNA"/>
</dbReference>
<dbReference type="InterPro" id="IPR051752">
    <property type="entry name" value="Mito_2-oxodicarb_carrier"/>
</dbReference>
<evidence type="ECO:0000256" key="5">
    <source>
        <dbReference type="ARBA" id="ARBA00022737"/>
    </source>
</evidence>
<evidence type="ECO:0000256" key="6">
    <source>
        <dbReference type="ARBA" id="ARBA00022792"/>
    </source>
</evidence>
<feature type="transmembrane region" description="Helical" evidence="12">
    <location>
        <begin position="15"/>
        <end position="34"/>
    </location>
</feature>
<organism evidence="13 14">
    <name type="scientific">Dioszegia hungarica</name>
    <dbReference type="NCBI Taxonomy" id="4972"/>
    <lineage>
        <taxon>Eukaryota</taxon>
        <taxon>Fungi</taxon>
        <taxon>Dikarya</taxon>
        <taxon>Basidiomycota</taxon>
        <taxon>Agaricomycotina</taxon>
        <taxon>Tremellomycetes</taxon>
        <taxon>Tremellales</taxon>
        <taxon>Bulleribasidiaceae</taxon>
        <taxon>Dioszegia</taxon>
    </lineage>
</organism>
<evidence type="ECO:0000256" key="7">
    <source>
        <dbReference type="ARBA" id="ARBA00022989"/>
    </source>
</evidence>
<keyword evidence="9 10" id="KW-0472">Membrane</keyword>
<dbReference type="RefSeq" id="XP_052947918.1">
    <property type="nucleotide sequence ID" value="XM_053092035.1"/>
</dbReference>
<dbReference type="GO" id="GO:0005743">
    <property type="term" value="C:mitochondrial inner membrane"/>
    <property type="evidence" value="ECO:0007669"/>
    <property type="project" value="UniProtKB-SubCell"/>
</dbReference>
<dbReference type="Gene3D" id="1.50.40.10">
    <property type="entry name" value="Mitochondrial carrier domain"/>
    <property type="match status" value="1"/>
</dbReference>